<dbReference type="InterPro" id="IPR014756">
    <property type="entry name" value="Ig_E-set"/>
</dbReference>
<dbReference type="AlphaFoldDB" id="A0A9E6ZGB2"/>
<keyword evidence="4" id="KW-0560">Oxidoreductase</keyword>
<dbReference type="GO" id="GO:0043546">
    <property type="term" value="F:molybdopterin cofactor binding"/>
    <property type="evidence" value="ECO:0007669"/>
    <property type="project" value="TreeGrafter"/>
</dbReference>
<keyword evidence="2" id="KW-0500">Molybdenum</keyword>
<dbReference type="CDD" id="cd02110">
    <property type="entry name" value="SO_family_Moco_dimer"/>
    <property type="match status" value="1"/>
</dbReference>
<dbReference type="OrthoDB" id="9778777at2"/>
<feature type="domain" description="Moybdenum cofactor oxidoreductase dimerisation" evidence="6">
    <location>
        <begin position="160"/>
        <end position="272"/>
    </location>
</feature>
<dbReference type="InterPro" id="IPR005066">
    <property type="entry name" value="MoCF_OxRdtse_dimer"/>
</dbReference>
<evidence type="ECO:0000256" key="4">
    <source>
        <dbReference type="ARBA" id="ARBA00023002"/>
    </source>
</evidence>
<dbReference type="GO" id="GO:0030151">
    <property type="term" value="F:molybdenum ion binding"/>
    <property type="evidence" value="ECO:0007669"/>
    <property type="project" value="InterPro"/>
</dbReference>
<evidence type="ECO:0000259" key="6">
    <source>
        <dbReference type="Pfam" id="PF03404"/>
    </source>
</evidence>
<dbReference type="PANTHER" id="PTHR19372">
    <property type="entry name" value="SULFITE REDUCTASE"/>
    <property type="match status" value="1"/>
</dbReference>
<sequence>MQATLECAGNKRSLFKKKAQGNQFGLGAISHAVWGGVRLRDLLNEAGIAEEAKEVIFQGMDAGSRNDMPGQLHFARSLPVAQALAPDTLLAYEMNGSPLPDKHGFPLRLIVPGWYGIASVKWLHKITVTDEPFTGPFQVVDYVVLKKPNNFAHATPVTTVFVNSTIANPTDQQELALGTHRIAGYAWNGPHALKKVEVSTDGGKHWREASFLDPDIPYSWRRWTYEWTVQKPGQYAIMSKATNELGESQPMEAPWNVKGYLNHSIHCVQVHVVKLDPKFFH</sequence>
<reference evidence="8" key="1">
    <citation type="journal article" date="2022" name="G3 (Bethesda)">
        <title>Unveiling the complete genome sequence of Alicyclobacillus acidoterrestris DSM 3922T, a taint-producing strain.</title>
        <authorList>
            <person name="Leonardo I.C."/>
            <person name="Barreto Crespo M.T."/>
            <person name="Gaspar F.B."/>
        </authorList>
    </citation>
    <scope>NUCLEOTIDE SEQUENCE [LARGE SCALE GENOMIC DNA]</scope>
    <source>
        <strain evidence="8">DSM 3922</strain>
    </source>
</reference>
<comment type="cofactor">
    <cofactor evidence="1">
        <name>Mo-molybdopterin</name>
        <dbReference type="ChEBI" id="CHEBI:71302"/>
    </cofactor>
</comment>
<dbReference type="KEGG" id="aaco:K1I37_19330"/>
<dbReference type="PANTHER" id="PTHR19372:SF7">
    <property type="entry name" value="SULFITE OXIDASE, MITOCHONDRIAL"/>
    <property type="match status" value="1"/>
</dbReference>
<dbReference type="InterPro" id="IPR008335">
    <property type="entry name" value="Mopterin_OxRdtase_euk"/>
</dbReference>
<dbReference type="Proteomes" id="UP000829401">
    <property type="component" value="Chromosome"/>
</dbReference>
<dbReference type="Gene3D" id="2.60.40.650">
    <property type="match status" value="1"/>
</dbReference>
<dbReference type="GO" id="GO:0008482">
    <property type="term" value="F:sulfite oxidase activity"/>
    <property type="evidence" value="ECO:0007669"/>
    <property type="project" value="TreeGrafter"/>
</dbReference>
<name>A0A9E6ZGB2_ALIAG</name>
<gene>
    <name evidence="7" type="ORF">K1I37_19330</name>
</gene>
<feature type="domain" description="Oxidoreductase molybdopterin-binding" evidence="5">
    <location>
        <begin position="2"/>
        <end position="136"/>
    </location>
</feature>
<dbReference type="Pfam" id="PF03404">
    <property type="entry name" value="Mo-co_dimer"/>
    <property type="match status" value="1"/>
</dbReference>
<evidence type="ECO:0000256" key="3">
    <source>
        <dbReference type="ARBA" id="ARBA00022723"/>
    </source>
</evidence>
<accession>A0A9E6ZGB2</accession>
<keyword evidence="8" id="KW-1185">Reference proteome</keyword>
<organism evidence="7 8">
    <name type="scientific">Alicyclobacillus acidoterrestris (strain ATCC 49025 / DSM 3922 / CIP 106132 / NCIMB 13137 / GD3B)</name>
    <dbReference type="NCBI Taxonomy" id="1356854"/>
    <lineage>
        <taxon>Bacteria</taxon>
        <taxon>Bacillati</taxon>
        <taxon>Bacillota</taxon>
        <taxon>Bacilli</taxon>
        <taxon>Bacillales</taxon>
        <taxon>Alicyclobacillaceae</taxon>
        <taxon>Alicyclobacillus</taxon>
    </lineage>
</organism>
<dbReference type="GO" id="GO:0006790">
    <property type="term" value="P:sulfur compound metabolic process"/>
    <property type="evidence" value="ECO:0007669"/>
    <property type="project" value="TreeGrafter"/>
</dbReference>
<dbReference type="InterPro" id="IPR000572">
    <property type="entry name" value="OxRdtase_Mopterin-bd_dom"/>
</dbReference>
<keyword evidence="3" id="KW-0479">Metal-binding</keyword>
<evidence type="ECO:0000313" key="8">
    <source>
        <dbReference type="Proteomes" id="UP000829401"/>
    </source>
</evidence>
<evidence type="ECO:0000313" key="7">
    <source>
        <dbReference type="EMBL" id="UNO48767.1"/>
    </source>
</evidence>
<dbReference type="PRINTS" id="PR00407">
    <property type="entry name" value="EUMOPTERIN"/>
</dbReference>
<dbReference type="GO" id="GO:0020037">
    <property type="term" value="F:heme binding"/>
    <property type="evidence" value="ECO:0007669"/>
    <property type="project" value="TreeGrafter"/>
</dbReference>
<evidence type="ECO:0000256" key="1">
    <source>
        <dbReference type="ARBA" id="ARBA00001924"/>
    </source>
</evidence>
<protein>
    <submittedName>
        <fullName evidence="7">Sulfite oxidase</fullName>
    </submittedName>
</protein>
<dbReference type="Pfam" id="PF00174">
    <property type="entry name" value="Oxidored_molyb"/>
    <property type="match status" value="1"/>
</dbReference>
<dbReference type="EMBL" id="CP080467">
    <property type="protein sequence ID" value="UNO48767.1"/>
    <property type="molecule type" value="Genomic_DNA"/>
</dbReference>
<dbReference type="SUPFAM" id="SSF56524">
    <property type="entry name" value="Oxidoreductase molybdopterin-binding domain"/>
    <property type="match status" value="1"/>
</dbReference>
<dbReference type="SUPFAM" id="SSF81296">
    <property type="entry name" value="E set domains"/>
    <property type="match status" value="1"/>
</dbReference>
<dbReference type="InterPro" id="IPR036374">
    <property type="entry name" value="OxRdtase_Mopterin-bd_sf"/>
</dbReference>
<dbReference type="Gene3D" id="3.90.420.10">
    <property type="entry name" value="Oxidoreductase, molybdopterin-binding domain"/>
    <property type="match status" value="1"/>
</dbReference>
<evidence type="ECO:0000259" key="5">
    <source>
        <dbReference type="Pfam" id="PF00174"/>
    </source>
</evidence>
<evidence type="ECO:0000256" key="2">
    <source>
        <dbReference type="ARBA" id="ARBA00022505"/>
    </source>
</evidence>
<proteinExistence type="predicted"/>